<dbReference type="PANTHER" id="PTHR13244">
    <property type="entry name" value="ZINC FINGER MYND DOMAIN CONTAINING PROTEIN 10"/>
    <property type="match status" value="1"/>
</dbReference>
<evidence type="ECO:0000256" key="6">
    <source>
        <dbReference type="ARBA" id="ARBA00022490"/>
    </source>
</evidence>
<dbReference type="SUPFAM" id="SSF144232">
    <property type="entry name" value="HIT/MYND zinc finger-like"/>
    <property type="match status" value="1"/>
</dbReference>
<evidence type="ECO:0000256" key="7">
    <source>
        <dbReference type="ARBA" id="ARBA00022723"/>
    </source>
</evidence>
<proteinExistence type="inferred from homology"/>
<dbReference type="GO" id="GO:0044458">
    <property type="term" value="P:motile cilium assembly"/>
    <property type="evidence" value="ECO:0007669"/>
    <property type="project" value="TreeGrafter"/>
</dbReference>
<dbReference type="InterPro" id="IPR002893">
    <property type="entry name" value="Znf_MYND"/>
</dbReference>
<name>A0A8C3GF61_CAIMO</name>
<organism evidence="16 17">
    <name type="scientific">Cairina moschata</name>
    <name type="common">Muscovy duck</name>
    <dbReference type="NCBI Taxonomy" id="8855"/>
    <lineage>
        <taxon>Eukaryota</taxon>
        <taxon>Metazoa</taxon>
        <taxon>Chordata</taxon>
        <taxon>Craniata</taxon>
        <taxon>Vertebrata</taxon>
        <taxon>Euteleostomi</taxon>
        <taxon>Archelosauria</taxon>
        <taxon>Archosauria</taxon>
        <taxon>Dinosauria</taxon>
        <taxon>Saurischia</taxon>
        <taxon>Theropoda</taxon>
        <taxon>Coelurosauria</taxon>
        <taxon>Aves</taxon>
        <taxon>Neognathae</taxon>
        <taxon>Galloanserae</taxon>
        <taxon>Anseriformes</taxon>
        <taxon>Anatidae</taxon>
        <taxon>Anatinae</taxon>
        <taxon>Cairina</taxon>
    </lineage>
</organism>
<keyword evidence="7" id="KW-0479">Metal-binding</keyword>
<dbReference type="Ensembl" id="ENSCMMT00000005322.1">
    <property type="protein sequence ID" value="ENSCMMP00000004775.1"/>
    <property type="gene ID" value="ENSCMMG00000002976.1"/>
</dbReference>
<evidence type="ECO:0000256" key="1">
    <source>
        <dbReference type="ARBA" id="ARBA00004221"/>
    </source>
</evidence>
<evidence type="ECO:0000256" key="10">
    <source>
        <dbReference type="ARBA" id="ARBA00023136"/>
    </source>
</evidence>
<dbReference type="Pfam" id="PF01753">
    <property type="entry name" value="zf-MYND"/>
    <property type="match status" value="1"/>
</dbReference>
<dbReference type="FunFam" id="6.10.140.2220:FF:000009">
    <property type="entry name" value="Zinc finger MYND domain-containing protein 10"/>
    <property type="match status" value="1"/>
</dbReference>
<keyword evidence="10" id="KW-0472">Membrane</keyword>
<evidence type="ECO:0000256" key="5">
    <source>
        <dbReference type="ARBA" id="ARBA00022475"/>
    </source>
</evidence>
<dbReference type="GO" id="GO:0036158">
    <property type="term" value="P:outer dynein arm assembly"/>
    <property type="evidence" value="ECO:0007669"/>
    <property type="project" value="TreeGrafter"/>
</dbReference>
<dbReference type="AlphaFoldDB" id="A0A8C3GF61"/>
<protein>
    <recommendedName>
        <fullName evidence="4">Zinc finger MYND domain-containing protein 10</fullName>
    </recommendedName>
</protein>
<comment type="subcellular location">
    <subcellularLocation>
        <location evidence="1">Apical cell membrane</location>
    </subcellularLocation>
    <subcellularLocation>
        <location evidence="2">Cytoplasm</location>
        <location evidence="2">Cytoskeleton</location>
        <location evidence="2">Microtubule organizing center</location>
        <location evidence="2">Centrosome</location>
        <location evidence="2">Centriolar satellite</location>
    </subcellularLocation>
    <subcellularLocation>
        <location evidence="12">Dynein axonemal particle</location>
    </subcellularLocation>
</comment>
<dbReference type="PROSITE" id="PS01360">
    <property type="entry name" value="ZF_MYND_1"/>
    <property type="match status" value="1"/>
</dbReference>
<evidence type="ECO:0000256" key="13">
    <source>
        <dbReference type="ARBA" id="ARBA00045527"/>
    </source>
</evidence>
<dbReference type="Gene3D" id="6.10.140.2220">
    <property type="match status" value="1"/>
</dbReference>
<reference evidence="16" key="2">
    <citation type="submission" date="2025-08" db="UniProtKB">
        <authorList>
            <consortium name="Ensembl"/>
        </authorList>
    </citation>
    <scope>IDENTIFICATION</scope>
</reference>
<comment type="function">
    <text evidence="13">Plays a role in axonemal structure organization and motility. Involved in axonemal pre-assembly of inner and outer dynein arms (IDA and ODA, respectively) for proper axoneme building for cilia motility. May act by indirectly regulating transcription of dynein proteins.</text>
</comment>
<reference evidence="16" key="1">
    <citation type="submission" date="2018-09" db="EMBL/GenBank/DDBJ databases">
        <title>Common duck and Muscovy duck high density SNP chip.</title>
        <authorList>
            <person name="Vignal A."/>
            <person name="Thebault N."/>
            <person name="Warren W.C."/>
        </authorList>
    </citation>
    <scope>NUCLEOTIDE SEQUENCE [LARGE SCALE GENOMIC DNA]</scope>
</reference>
<keyword evidence="8 14" id="KW-0863">Zinc-finger</keyword>
<evidence type="ECO:0000256" key="9">
    <source>
        <dbReference type="ARBA" id="ARBA00022833"/>
    </source>
</evidence>
<comment type="similarity">
    <text evidence="3">Belongs to the ZMYND10 family.</text>
</comment>
<evidence type="ECO:0000256" key="11">
    <source>
        <dbReference type="ARBA" id="ARBA00023212"/>
    </source>
</evidence>
<keyword evidence="11" id="KW-0206">Cytoskeleton</keyword>
<keyword evidence="17" id="KW-1185">Reference proteome</keyword>
<accession>A0A8C3GF61</accession>
<sequence>MSAWRTTPTSLCAGSDGAGLAGACAMCVPKSSPLVPVPPVSPSAPRCVPTQCWAPPGRGKGPNRHHGRCCHSNNDAAMAAAGPLLPAEVEALVQALRGTELRDAGRQGWLRQHESVEKLNMHAILSAAAGQEQLLTELLVSHAKIPVLIGELISAEVWKHKVFPVLCRLEDFHPRSTFPIYVVLHHEASIINLLETVFFYKEICESAEDSVLDLIDYCHRKLTLLAARSTSGQAATQKELHPKDLASLSSMQELQKQAEAMEFEISLKALSVLRYITDQVDSLPLSALTRLLNTHNLPCLLVQLVEHCPWSCHEAGKLKKFENGTWHEVPPEDQVKMTKLDGQVWLALLNLLLSPECQRKYHFDSFNKSQLLKLRAFLTDVLLDQLPNLVEMQRFLSHLTVTEPAPPKKDLVLEQVPVIWDHLLRKNAGKWEAIAKHQVKHAFSPTEEELKLQARRWAQTYSLDLLEALAPDKPRCRVCGVEAAKRCSRCRNEWYCTRACQVQHWQKHRTACSLLAQAAGTAGAP</sequence>
<evidence type="ECO:0000256" key="12">
    <source>
        <dbReference type="ARBA" id="ARBA00024190"/>
    </source>
</evidence>
<keyword evidence="9" id="KW-0862">Zinc</keyword>
<keyword evidence="6" id="KW-0963">Cytoplasm</keyword>
<dbReference type="InterPro" id="IPR052298">
    <property type="entry name" value="ZMYND10"/>
</dbReference>
<evidence type="ECO:0000256" key="3">
    <source>
        <dbReference type="ARBA" id="ARBA00005373"/>
    </source>
</evidence>
<keyword evidence="5" id="KW-1003">Cell membrane</keyword>
<feature type="domain" description="MYND-type" evidence="15">
    <location>
        <begin position="476"/>
        <end position="512"/>
    </location>
</feature>
<evidence type="ECO:0000256" key="2">
    <source>
        <dbReference type="ARBA" id="ARBA00004607"/>
    </source>
</evidence>
<dbReference type="PANTHER" id="PTHR13244:SF7">
    <property type="entry name" value="ZINC FINGER MYND DOMAIN-CONTAINING PROTEIN 10"/>
    <property type="match status" value="1"/>
</dbReference>
<dbReference type="GO" id="GO:0016324">
    <property type="term" value="C:apical plasma membrane"/>
    <property type="evidence" value="ECO:0007669"/>
    <property type="project" value="UniProtKB-SubCell"/>
</dbReference>
<evidence type="ECO:0000259" key="15">
    <source>
        <dbReference type="PROSITE" id="PS50865"/>
    </source>
</evidence>
<evidence type="ECO:0000256" key="8">
    <source>
        <dbReference type="ARBA" id="ARBA00022771"/>
    </source>
</evidence>
<evidence type="ECO:0000313" key="17">
    <source>
        <dbReference type="Proteomes" id="UP000694556"/>
    </source>
</evidence>
<evidence type="ECO:0000256" key="4">
    <source>
        <dbReference type="ARBA" id="ARBA00016317"/>
    </source>
</evidence>
<dbReference type="GO" id="GO:0036159">
    <property type="term" value="P:inner dynein arm assembly"/>
    <property type="evidence" value="ECO:0007669"/>
    <property type="project" value="TreeGrafter"/>
</dbReference>
<dbReference type="Proteomes" id="UP000694556">
    <property type="component" value="Chromosome 13"/>
</dbReference>
<dbReference type="PROSITE" id="PS50865">
    <property type="entry name" value="ZF_MYND_2"/>
    <property type="match status" value="1"/>
</dbReference>
<dbReference type="GO" id="GO:0034451">
    <property type="term" value="C:centriolar satellite"/>
    <property type="evidence" value="ECO:0007669"/>
    <property type="project" value="UniProtKB-SubCell"/>
</dbReference>
<dbReference type="GO" id="GO:0120293">
    <property type="term" value="C:dynein axonemal particle"/>
    <property type="evidence" value="ECO:0007669"/>
    <property type="project" value="UniProtKB-SubCell"/>
</dbReference>
<evidence type="ECO:0000256" key="14">
    <source>
        <dbReference type="PROSITE-ProRule" id="PRU00134"/>
    </source>
</evidence>
<evidence type="ECO:0000313" key="16">
    <source>
        <dbReference type="Ensembl" id="ENSCMMP00000004775.1"/>
    </source>
</evidence>
<dbReference type="GO" id="GO:0008270">
    <property type="term" value="F:zinc ion binding"/>
    <property type="evidence" value="ECO:0007669"/>
    <property type="project" value="UniProtKB-KW"/>
</dbReference>
<reference evidence="16" key="3">
    <citation type="submission" date="2025-09" db="UniProtKB">
        <authorList>
            <consortium name="Ensembl"/>
        </authorList>
    </citation>
    <scope>IDENTIFICATION</scope>
</reference>